<feature type="chain" id="PRO_5003446397" evidence="2">
    <location>
        <begin position="19"/>
        <end position="316"/>
    </location>
</feature>
<feature type="signal peptide" evidence="2">
    <location>
        <begin position="1"/>
        <end position="18"/>
    </location>
</feature>
<dbReference type="Proteomes" id="UP000001610">
    <property type="component" value="Unassembled WGS sequence"/>
</dbReference>
<sequence>MVAMRSTVFFALAGSVWSWDTSKDIASAKQVQSRVADLQASLSLSVNKENPPYQSADIANEPACPSMITSCKTMYFRNMNWLDSVGKIIITASAHVDGDLETRHTGGTPMADKVTTKTSTMDTTSTTKGWKVGLKLGGSNAAAGLAGDVSGEYSEQYTNAKQTTIERSVEKSCPPDHRCTIQTITYQAKMPGNCFSHPIIDCGGGYDVCGSFAKTPVAGRYPTTDVKDFIFKPCDQMLDFGTRQCSRDFTKTAPCEISVPILNSAGQPYSHMITTQEKLTNVAARDEGKAARRNQVTTREVVTPPADLIVEFLDDI</sequence>
<name>G3JPL6_CORMM</name>
<keyword evidence="2" id="KW-0732">Signal</keyword>
<feature type="region of interest" description="Disordered" evidence="1">
    <location>
        <begin position="101"/>
        <end position="122"/>
    </location>
</feature>
<proteinExistence type="predicted"/>
<dbReference type="OMA" id="HRCTIQT"/>
<organism evidence="3 4">
    <name type="scientific">Cordyceps militaris (strain CM01)</name>
    <name type="common">Caterpillar fungus</name>
    <dbReference type="NCBI Taxonomy" id="983644"/>
    <lineage>
        <taxon>Eukaryota</taxon>
        <taxon>Fungi</taxon>
        <taxon>Dikarya</taxon>
        <taxon>Ascomycota</taxon>
        <taxon>Pezizomycotina</taxon>
        <taxon>Sordariomycetes</taxon>
        <taxon>Hypocreomycetidae</taxon>
        <taxon>Hypocreales</taxon>
        <taxon>Cordycipitaceae</taxon>
        <taxon>Cordyceps</taxon>
    </lineage>
</organism>
<evidence type="ECO:0000256" key="1">
    <source>
        <dbReference type="SAM" id="MobiDB-lite"/>
    </source>
</evidence>
<dbReference type="GeneID" id="18169328"/>
<dbReference type="HOGENOM" id="CLU_880039_0_0_1"/>
<reference evidence="3 4" key="1">
    <citation type="journal article" date="2011" name="Genome Biol.">
        <title>Genome sequence of the insect pathogenic fungus Cordyceps militaris, a valued traditional Chinese medicine.</title>
        <authorList>
            <person name="Zheng P."/>
            <person name="Xia Y."/>
            <person name="Xiao G."/>
            <person name="Xiong C."/>
            <person name="Hu X."/>
            <person name="Zhang S."/>
            <person name="Zheng H."/>
            <person name="Huang Y."/>
            <person name="Zhou Y."/>
            <person name="Wang S."/>
            <person name="Zhao G.P."/>
            <person name="Liu X."/>
            <person name="St Leger R.J."/>
            <person name="Wang C."/>
        </authorList>
    </citation>
    <scope>NUCLEOTIDE SEQUENCE [LARGE SCALE GENOMIC DNA]</scope>
    <source>
        <strain evidence="3 4">CM01</strain>
    </source>
</reference>
<dbReference type="EMBL" id="JH126404">
    <property type="protein sequence ID" value="EGX89065.1"/>
    <property type="molecule type" value="Genomic_DNA"/>
</dbReference>
<dbReference type="KEGG" id="cmt:CCM_07317"/>
<dbReference type="eggNOG" id="ENOG502RP3D">
    <property type="taxonomic scope" value="Eukaryota"/>
</dbReference>
<dbReference type="Gene3D" id="2.170.15.10">
    <property type="entry name" value="Proaerolysin, chain A, domain 3"/>
    <property type="match status" value="1"/>
</dbReference>
<dbReference type="SUPFAM" id="SSF56973">
    <property type="entry name" value="Aerolisin/ETX pore-forming domain"/>
    <property type="match status" value="1"/>
</dbReference>
<evidence type="ECO:0000256" key="2">
    <source>
        <dbReference type="SAM" id="SignalP"/>
    </source>
</evidence>
<evidence type="ECO:0000313" key="4">
    <source>
        <dbReference type="Proteomes" id="UP000001610"/>
    </source>
</evidence>
<keyword evidence="4" id="KW-1185">Reference proteome</keyword>
<evidence type="ECO:0000313" key="3">
    <source>
        <dbReference type="EMBL" id="EGX89065.1"/>
    </source>
</evidence>
<dbReference type="RefSeq" id="XP_006672521.1">
    <property type="nucleotide sequence ID" value="XM_006672458.1"/>
</dbReference>
<protein>
    <submittedName>
        <fullName evidence="3">Uncharacterized protein</fullName>
    </submittedName>
</protein>
<dbReference type="AlphaFoldDB" id="G3JPL6"/>
<dbReference type="VEuPathDB" id="FungiDB:CCM_07317"/>
<accession>G3JPL6</accession>
<gene>
    <name evidence="3" type="ORF">CCM_07317</name>
</gene>
<dbReference type="InParanoid" id="G3JPL6"/>
<dbReference type="OrthoDB" id="4908749at2759"/>